<proteinExistence type="predicted"/>
<feature type="domain" description="Zinc beta-ribbon finger putative" evidence="2">
    <location>
        <begin position="5"/>
        <end position="58"/>
    </location>
</feature>
<evidence type="ECO:0000259" key="2">
    <source>
        <dbReference type="Pfam" id="PF21957"/>
    </source>
</evidence>
<feature type="domain" description="DUF6371" evidence="1">
    <location>
        <begin position="168"/>
        <end position="337"/>
    </location>
</feature>
<dbReference type="NCBIfam" id="NF040506">
    <property type="entry name" value="PG0870_Nterm"/>
    <property type="match status" value="1"/>
</dbReference>
<name>A0ABT2G0Y0_9BACT</name>
<reference evidence="3 4" key="1">
    <citation type="submission" date="2022-08" db="EMBL/GenBank/DDBJ databases">
        <title>Algoriphagus sp. CAU 1643 isolated from mud.</title>
        <authorList>
            <person name="Kim W."/>
        </authorList>
    </citation>
    <scope>NUCLEOTIDE SEQUENCE [LARGE SCALE GENOMIC DNA]</scope>
    <source>
        <strain evidence="3 4">CAU 1643</strain>
    </source>
</reference>
<protein>
    <submittedName>
        <fullName evidence="3">DUF6371 domain-containing protein</fullName>
    </submittedName>
</protein>
<comment type="caution">
    <text evidence="3">The sequence shown here is derived from an EMBL/GenBank/DDBJ whole genome shotgun (WGS) entry which is preliminary data.</text>
</comment>
<organism evidence="3 4">
    <name type="scientific">Algoriphagus limi</name>
    <dbReference type="NCBI Taxonomy" id="2975273"/>
    <lineage>
        <taxon>Bacteria</taxon>
        <taxon>Pseudomonadati</taxon>
        <taxon>Bacteroidota</taxon>
        <taxon>Cytophagia</taxon>
        <taxon>Cytophagales</taxon>
        <taxon>Cyclobacteriaceae</taxon>
        <taxon>Algoriphagus</taxon>
    </lineage>
</organism>
<evidence type="ECO:0000313" key="4">
    <source>
        <dbReference type="Proteomes" id="UP001206788"/>
    </source>
</evidence>
<sequence>MEKNYRYQFDISSKKFHCPSCQKKTFVLYVDPETGDYLPEQYGKCDREIKCGHFLLPPLETKCLFVPFDSILKNSQKAYLIIQGANKNYLPKAAVMEIQTAGAYVAEYFLRNSTSPPNYNQNDCKYYSSEGISYTPKKVPKKEKNHDQVFIPLEILKHTLKTESYKLNVFIQNLLFRVPYPFEYQDLEEVISTYFLGTISKGEQKGAITFPFIDKNGKVNAIQVKQFDEKNHTLNKPSWIHSLLNRTSKTKPAWLEPYLRQDLKVSCLFGEHLLSTFPKNPIALVEAPKTAIYGALYFGLPRDHRDLIWLAVFNLSSLNLKKCRVLKGRTVILFPDLSANGKAYKLWKTKTQEMQRQMKGTHFIVSDLLEFNATDQERRDGQDLADYLIRQDWREFRKNKSEEYAAIFRRTKQVRKEIRTTEGQTREIWRKIKMVRRQIRNFEVDEEAFRTNRELLKKHRGW</sequence>
<dbReference type="InterPro" id="IPR045951">
    <property type="entry name" value="DUF6371"/>
</dbReference>
<dbReference type="InterPro" id="IPR047731">
    <property type="entry name" value="Zinc_ribbon_put"/>
</dbReference>
<dbReference type="Pfam" id="PF21957">
    <property type="entry name" value="Zn_ribbon_16"/>
    <property type="match status" value="1"/>
</dbReference>
<keyword evidence="4" id="KW-1185">Reference proteome</keyword>
<evidence type="ECO:0000313" key="3">
    <source>
        <dbReference type="EMBL" id="MCS5488914.1"/>
    </source>
</evidence>
<dbReference type="Pfam" id="PF19898">
    <property type="entry name" value="DUF6371"/>
    <property type="match status" value="1"/>
</dbReference>
<evidence type="ECO:0000259" key="1">
    <source>
        <dbReference type="Pfam" id="PF19898"/>
    </source>
</evidence>
<dbReference type="EMBL" id="JANWGH010000001">
    <property type="protein sequence ID" value="MCS5488914.1"/>
    <property type="molecule type" value="Genomic_DNA"/>
</dbReference>
<gene>
    <name evidence="3" type="ORF">NY014_00650</name>
</gene>
<dbReference type="Proteomes" id="UP001206788">
    <property type="component" value="Unassembled WGS sequence"/>
</dbReference>
<dbReference type="RefSeq" id="WP_259412597.1">
    <property type="nucleotide sequence ID" value="NZ_JANWGH010000001.1"/>
</dbReference>
<accession>A0ABT2G0Y0</accession>